<gene>
    <name evidence="3" type="ORF">NDU88_011453</name>
</gene>
<dbReference type="AlphaFoldDB" id="A0AAV7PYH1"/>
<evidence type="ECO:0000313" key="4">
    <source>
        <dbReference type="Proteomes" id="UP001066276"/>
    </source>
</evidence>
<feature type="compositionally biased region" description="Basic and acidic residues" evidence="2">
    <location>
        <begin position="60"/>
        <end position="73"/>
    </location>
</feature>
<sequence>MSPQGAQVCSKEAARRGGEGARAHHRANSRGASILHGGEKTTHSAKSKLHRPQGVNYTVHRGEKTTHSTEERKLHHPWRRDHCTTTEERKQGSDMAHTVSTQPQGVGYGAQRSQWHSEVMDCMDDMGVCLCGTFVPCILMCKVSRDFGEHFCLPCLPGSFLALQTAMRERWHIEGSICRDFFCQCFCGHCVLCQMARELKMRQ</sequence>
<organism evidence="3 4">
    <name type="scientific">Pleurodeles waltl</name>
    <name type="common">Iberian ribbed newt</name>
    <dbReference type="NCBI Taxonomy" id="8319"/>
    <lineage>
        <taxon>Eukaryota</taxon>
        <taxon>Metazoa</taxon>
        <taxon>Chordata</taxon>
        <taxon>Craniata</taxon>
        <taxon>Vertebrata</taxon>
        <taxon>Euteleostomi</taxon>
        <taxon>Amphibia</taxon>
        <taxon>Batrachia</taxon>
        <taxon>Caudata</taxon>
        <taxon>Salamandroidea</taxon>
        <taxon>Salamandridae</taxon>
        <taxon>Pleurodelinae</taxon>
        <taxon>Pleurodeles</taxon>
    </lineage>
</organism>
<dbReference type="EMBL" id="JANPWB010000011">
    <property type="protein sequence ID" value="KAJ1133156.1"/>
    <property type="molecule type" value="Genomic_DNA"/>
</dbReference>
<comment type="similarity">
    <text evidence="1">Belongs to the cornifelin family.</text>
</comment>
<dbReference type="NCBIfam" id="TIGR01571">
    <property type="entry name" value="A_thal_Cys_rich"/>
    <property type="match status" value="1"/>
</dbReference>
<dbReference type="InterPro" id="IPR006461">
    <property type="entry name" value="PLAC_motif_containing"/>
</dbReference>
<evidence type="ECO:0008006" key="5">
    <source>
        <dbReference type="Google" id="ProtNLM"/>
    </source>
</evidence>
<comment type="caution">
    <text evidence="3">The sequence shown here is derived from an EMBL/GenBank/DDBJ whole genome shotgun (WGS) entry which is preliminary data.</text>
</comment>
<accession>A0AAV7PYH1</accession>
<reference evidence="3" key="1">
    <citation type="journal article" date="2022" name="bioRxiv">
        <title>Sequencing and chromosome-scale assembly of the giantPleurodeles waltlgenome.</title>
        <authorList>
            <person name="Brown T."/>
            <person name="Elewa A."/>
            <person name="Iarovenko S."/>
            <person name="Subramanian E."/>
            <person name="Araus A.J."/>
            <person name="Petzold A."/>
            <person name="Susuki M."/>
            <person name="Suzuki K.-i.T."/>
            <person name="Hayashi T."/>
            <person name="Toyoda A."/>
            <person name="Oliveira C."/>
            <person name="Osipova E."/>
            <person name="Leigh N.D."/>
            <person name="Simon A."/>
            <person name="Yun M.H."/>
        </authorList>
    </citation>
    <scope>NUCLEOTIDE SEQUENCE</scope>
    <source>
        <strain evidence="3">20211129_DDA</strain>
        <tissue evidence="3">Liver</tissue>
    </source>
</reference>
<dbReference type="Proteomes" id="UP001066276">
    <property type="component" value="Chromosome 7"/>
</dbReference>
<evidence type="ECO:0000313" key="3">
    <source>
        <dbReference type="EMBL" id="KAJ1133156.1"/>
    </source>
</evidence>
<feature type="region of interest" description="Disordered" evidence="2">
    <location>
        <begin position="1"/>
        <end position="108"/>
    </location>
</feature>
<feature type="compositionally biased region" description="Basic and acidic residues" evidence="2">
    <location>
        <begin position="12"/>
        <end position="22"/>
    </location>
</feature>
<dbReference type="Pfam" id="PF04749">
    <property type="entry name" value="PLAC8"/>
    <property type="match status" value="1"/>
</dbReference>
<protein>
    <recommendedName>
        <fullName evidence="5">Cornifelin</fullName>
    </recommendedName>
</protein>
<keyword evidence="4" id="KW-1185">Reference proteome</keyword>
<name>A0AAV7PYH1_PLEWA</name>
<evidence type="ECO:0000256" key="2">
    <source>
        <dbReference type="SAM" id="MobiDB-lite"/>
    </source>
</evidence>
<evidence type="ECO:0000256" key="1">
    <source>
        <dbReference type="ARBA" id="ARBA00009024"/>
    </source>
</evidence>
<dbReference type="PANTHER" id="PTHR15907">
    <property type="entry name" value="DUF614 FAMILY PROTEIN-RELATED"/>
    <property type="match status" value="1"/>
</dbReference>
<proteinExistence type="inferred from homology"/>
<feature type="compositionally biased region" description="Basic and acidic residues" evidence="2">
    <location>
        <begin position="80"/>
        <end position="92"/>
    </location>
</feature>